<dbReference type="OrthoDB" id="40334at2759"/>
<dbReference type="AlphaFoldDB" id="A0A2K1JLK3"/>
<dbReference type="GO" id="GO:0006631">
    <property type="term" value="P:fatty acid metabolic process"/>
    <property type="evidence" value="ECO:0007669"/>
    <property type="project" value="UniProtKB-KW"/>
</dbReference>
<comment type="catalytic activity">
    <reaction evidence="13">
        <text>prostaglandin H2 + [thioredoxin]-dithiol = prostaglandin F2alpha + [thioredoxin]-disulfide</text>
        <dbReference type="Rhea" id="RHEA:28214"/>
        <dbReference type="Rhea" id="RHEA-COMP:10698"/>
        <dbReference type="Rhea" id="RHEA-COMP:10700"/>
        <dbReference type="ChEBI" id="CHEBI:29950"/>
        <dbReference type="ChEBI" id="CHEBI:50058"/>
        <dbReference type="ChEBI" id="CHEBI:57404"/>
        <dbReference type="ChEBI" id="CHEBI:57405"/>
        <dbReference type="EC" id="1.11.1.20"/>
    </reaction>
</comment>
<reference evidence="16" key="3">
    <citation type="submission" date="2020-12" db="UniProtKB">
        <authorList>
            <consortium name="EnsemblPlants"/>
        </authorList>
    </citation>
    <scope>IDENTIFICATION</scope>
</reference>
<comment type="subcellular location">
    <subcellularLocation>
        <location evidence="1">Cytoplasm</location>
        <location evidence="1">Cytosol</location>
    </subcellularLocation>
</comment>
<keyword evidence="3" id="KW-0444">Lipid biosynthesis</keyword>
<evidence type="ECO:0000256" key="5">
    <source>
        <dbReference type="ARBA" id="ARBA00022857"/>
    </source>
</evidence>
<keyword evidence="7" id="KW-0443">Lipid metabolism</keyword>
<sequence length="193" mass="21444">MSTEKGSRAVADALKDIEVEKIRGPGDSQNVKLSSFWEDQPVVLHVLRRFGCQLCRGQSVEMAKMLSQLEANNVRVVGIGLEKFGLEEFEENNYWKSELYIDNEKKIHKALALTKVGWVGTFMMLFANKSVKEAAQKTKDTPGNFQGDGRQLGATFVMAKGGELLLDHRQKDFGDQPTNAEILTALGLDPNQA</sequence>
<dbReference type="Gene3D" id="3.40.30.10">
    <property type="entry name" value="Glutaredoxin"/>
    <property type="match status" value="1"/>
</dbReference>
<evidence type="ECO:0000313" key="17">
    <source>
        <dbReference type="Proteomes" id="UP000006727"/>
    </source>
</evidence>
<dbReference type="EnsemblPlants" id="Pp3c13_12040V3.1">
    <property type="protein sequence ID" value="Pp3c13_12040V3.1"/>
    <property type="gene ID" value="Pp3c13_12040"/>
</dbReference>
<evidence type="ECO:0000256" key="6">
    <source>
        <dbReference type="ARBA" id="ARBA00023002"/>
    </source>
</evidence>
<reference evidence="15 17" key="2">
    <citation type="journal article" date="2018" name="Plant J.">
        <title>The Physcomitrella patens chromosome-scale assembly reveals moss genome structure and evolution.</title>
        <authorList>
            <person name="Lang D."/>
            <person name="Ullrich K.K."/>
            <person name="Murat F."/>
            <person name="Fuchs J."/>
            <person name="Jenkins J."/>
            <person name="Haas F.B."/>
            <person name="Piednoel M."/>
            <person name="Gundlach H."/>
            <person name="Van Bel M."/>
            <person name="Meyberg R."/>
            <person name="Vives C."/>
            <person name="Morata J."/>
            <person name="Symeonidi A."/>
            <person name="Hiss M."/>
            <person name="Muchero W."/>
            <person name="Kamisugi Y."/>
            <person name="Saleh O."/>
            <person name="Blanc G."/>
            <person name="Decker E.L."/>
            <person name="van Gessel N."/>
            <person name="Grimwood J."/>
            <person name="Hayes R.D."/>
            <person name="Graham S.W."/>
            <person name="Gunter L.E."/>
            <person name="McDaniel S.F."/>
            <person name="Hoernstein S.N.W."/>
            <person name="Larsson A."/>
            <person name="Li F.W."/>
            <person name="Perroud P.F."/>
            <person name="Phillips J."/>
            <person name="Ranjan P."/>
            <person name="Rokshar D.S."/>
            <person name="Rothfels C.J."/>
            <person name="Schneider L."/>
            <person name="Shu S."/>
            <person name="Stevenson D.W."/>
            <person name="Thummler F."/>
            <person name="Tillich M."/>
            <person name="Villarreal Aguilar J.C."/>
            <person name="Widiez T."/>
            <person name="Wong G.K."/>
            <person name="Wymore A."/>
            <person name="Zhang Y."/>
            <person name="Zimmer A.D."/>
            <person name="Quatrano R.S."/>
            <person name="Mayer K.F.X."/>
            <person name="Goodstein D."/>
            <person name="Casacuberta J.M."/>
            <person name="Vandepoele K."/>
            <person name="Reski R."/>
            <person name="Cuming A.C."/>
            <person name="Tuskan G.A."/>
            <person name="Maumus F."/>
            <person name="Salse J."/>
            <person name="Schmutz J."/>
            <person name="Rensing S.A."/>
        </authorList>
    </citation>
    <scope>NUCLEOTIDE SEQUENCE [LARGE SCALE GENOMIC DNA]</scope>
    <source>
        <strain evidence="16 17">cv. Gransden 2004</strain>
    </source>
</reference>
<dbReference type="PANTHER" id="PTHR28630">
    <property type="match status" value="1"/>
</dbReference>
<dbReference type="Proteomes" id="UP000006727">
    <property type="component" value="Chromosome 13"/>
</dbReference>
<evidence type="ECO:0000256" key="1">
    <source>
        <dbReference type="ARBA" id="ARBA00004514"/>
    </source>
</evidence>
<evidence type="ECO:0000313" key="15">
    <source>
        <dbReference type="EMBL" id="PNR42432.1"/>
    </source>
</evidence>
<evidence type="ECO:0000256" key="9">
    <source>
        <dbReference type="ARBA" id="ARBA00037965"/>
    </source>
</evidence>
<keyword evidence="2" id="KW-0963">Cytoplasm</keyword>
<keyword evidence="5" id="KW-0521">NADP</keyword>
<evidence type="ECO:0000256" key="2">
    <source>
        <dbReference type="ARBA" id="ARBA00022490"/>
    </source>
</evidence>
<proteinExistence type="inferred from homology"/>
<keyword evidence="6" id="KW-0560">Oxidoreductase</keyword>
<evidence type="ECO:0000256" key="8">
    <source>
        <dbReference type="ARBA" id="ARBA00037117"/>
    </source>
</evidence>
<evidence type="ECO:0000256" key="4">
    <source>
        <dbReference type="ARBA" id="ARBA00022832"/>
    </source>
</evidence>
<comment type="similarity">
    <text evidence="9">Belongs to the peroxiredoxin-like PRXL2 family. Prostamide/prostaglandin F synthase subfamily.</text>
</comment>
<evidence type="ECO:0000256" key="10">
    <source>
        <dbReference type="ARBA" id="ARBA00039126"/>
    </source>
</evidence>
<evidence type="ECO:0000256" key="13">
    <source>
        <dbReference type="ARBA" id="ARBA00047917"/>
    </source>
</evidence>
<dbReference type="GO" id="GO:0016491">
    <property type="term" value="F:oxidoreductase activity"/>
    <property type="evidence" value="ECO:0007669"/>
    <property type="project" value="UniProtKB-KW"/>
</dbReference>
<dbReference type="EC" id="1.11.1.20" evidence="10"/>
<dbReference type="InterPro" id="IPR032801">
    <property type="entry name" value="PXL2A/B/C"/>
</dbReference>
<dbReference type="InterPro" id="IPR036249">
    <property type="entry name" value="Thioredoxin-like_sf"/>
</dbReference>
<gene>
    <name evidence="16" type="primary">LOC112290260</name>
    <name evidence="15" type="ORF">PHYPA_017261</name>
</gene>
<evidence type="ECO:0000256" key="7">
    <source>
        <dbReference type="ARBA" id="ARBA00023098"/>
    </source>
</evidence>
<dbReference type="SUPFAM" id="SSF52833">
    <property type="entry name" value="Thioredoxin-like"/>
    <property type="match status" value="1"/>
</dbReference>
<comment type="catalytic activity">
    <reaction evidence="14">
        <text>prostamide F2alpha + [thioredoxin]-disulfide = prostamide H2 + [thioredoxin]-dithiol</text>
        <dbReference type="Rhea" id="RHEA:26373"/>
        <dbReference type="Rhea" id="RHEA-COMP:10698"/>
        <dbReference type="Rhea" id="RHEA-COMP:10700"/>
        <dbReference type="ChEBI" id="CHEBI:29950"/>
        <dbReference type="ChEBI" id="CHEBI:50058"/>
        <dbReference type="ChEBI" id="CHEBI:53081"/>
        <dbReference type="ChEBI" id="CHEBI:53082"/>
        <dbReference type="EC" id="1.11.1.20"/>
    </reaction>
</comment>
<dbReference type="Gramene" id="Pp3c13_12040V3.1">
    <property type="protein sequence ID" value="Pp3c13_12040V3.1"/>
    <property type="gene ID" value="Pp3c13_12040"/>
</dbReference>
<evidence type="ECO:0000256" key="12">
    <source>
        <dbReference type="ARBA" id="ARBA00041838"/>
    </source>
</evidence>
<evidence type="ECO:0000256" key="3">
    <source>
        <dbReference type="ARBA" id="ARBA00022516"/>
    </source>
</evidence>
<evidence type="ECO:0000256" key="14">
    <source>
        <dbReference type="ARBA" id="ARBA00048626"/>
    </source>
</evidence>
<comment type="function">
    <text evidence="8">Catalyzes the reduction of prostaglandin-ethanolamide H(2) (prostamide H(2)) to prostamide F(2alpha) with NADPH as proton donor. Also able to reduce prostaglandin H(2) to prostaglandin F(2alpha).</text>
</comment>
<dbReference type="PaxDb" id="3218-PP1S5_216V6.1"/>
<dbReference type="EnsemblPlants" id="Pp3c13_12040V3.2">
    <property type="protein sequence ID" value="Pp3c13_12040V3.2"/>
    <property type="gene ID" value="Pp3c13_12040"/>
</dbReference>
<dbReference type="STRING" id="3218.A0A2K1JLK3"/>
<keyword evidence="17" id="KW-1185">Reference proteome</keyword>
<dbReference type="Pfam" id="PF13911">
    <property type="entry name" value="AhpC-TSA_2"/>
    <property type="match status" value="1"/>
</dbReference>
<dbReference type="Gramene" id="Pp3c13_12040V3.2">
    <property type="protein sequence ID" value="Pp3c13_12040V3.2"/>
    <property type="gene ID" value="Pp3c13_12040"/>
</dbReference>
<dbReference type="FunFam" id="3.40.30.10:FF:000243">
    <property type="entry name" value="Prostamide/prostaglandin F synthase"/>
    <property type="match status" value="1"/>
</dbReference>
<dbReference type="GeneID" id="112290260"/>
<evidence type="ECO:0000313" key="16">
    <source>
        <dbReference type="EnsemblPlants" id="Pp3c13_12040V3.1"/>
    </source>
</evidence>
<name>A0A2K1JLK3_PHYPA</name>
<accession>A0A2K1JLK3</accession>
<evidence type="ECO:0000256" key="11">
    <source>
        <dbReference type="ARBA" id="ARBA00040768"/>
    </source>
</evidence>
<organism evidence="15">
    <name type="scientific">Physcomitrium patens</name>
    <name type="common">Spreading-leaved earth moss</name>
    <name type="synonym">Physcomitrella patens</name>
    <dbReference type="NCBI Taxonomy" id="3218"/>
    <lineage>
        <taxon>Eukaryota</taxon>
        <taxon>Viridiplantae</taxon>
        <taxon>Streptophyta</taxon>
        <taxon>Embryophyta</taxon>
        <taxon>Bryophyta</taxon>
        <taxon>Bryophytina</taxon>
        <taxon>Bryopsida</taxon>
        <taxon>Funariidae</taxon>
        <taxon>Funariales</taxon>
        <taxon>Funariaceae</taxon>
        <taxon>Physcomitrium</taxon>
    </lineage>
</organism>
<dbReference type="CDD" id="cd02970">
    <property type="entry name" value="PRX_like2"/>
    <property type="match status" value="1"/>
</dbReference>
<dbReference type="PANTHER" id="PTHR28630:SF3">
    <property type="entry name" value="PEROXIREDOXIN-LIKE 2C"/>
    <property type="match status" value="1"/>
</dbReference>
<dbReference type="RefSeq" id="XP_024392140.1">
    <property type="nucleotide sequence ID" value="XM_024536372.2"/>
</dbReference>
<reference evidence="15 17" key="1">
    <citation type="journal article" date="2008" name="Science">
        <title>The Physcomitrella genome reveals evolutionary insights into the conquest of land by plants.</title>
        <authorList>
            <person name="Rensing S."/>
            <person name="Lang D."/>
            <person name="Zimmer A."/>
            <person name="Terry A."/>
            <person name="Salamov A."/>
            <person name="Shapiro H."/>
            <person name="Nishiyama T."/>
            <person name="Perroud P.-F."/>
            <person name="Lindquist E."/>
            <person name="Kamisugi Y."/>
            <person name="Tanahashi T."/>
            <person name="Sakakibara K."/>
            <person name="Fujita T."/>
            <person name="Oishi K."/>
            <person name="Shin-I T."/>
            <person name="Kuroki Y."/>
            <person name="Toyoda A."/>
            <person name="Suzuki Y."/>
            <person name="Hashimoto A."/>
            <person name="Yamaguchi K."/>
            <person name="Sugano A."/>
            <person name="Kohara Y."/>
            <person name="Fujiyama A."/>
            <person name="Anterola A."/>
            <person name="Aoki S."/>
            <person name="Ashton N."/>
            <person name="Barbazuk W.B."/>
            <person name="Barker E."/>
            <person name="Bennetzen J."/>
            <person name="Bezanilla M."/>
            <person name="Blankenship R."/>
            <person name="Cho S.H."/>
            <person name="Dutcher S."/>
            <person name="Estelle M."/>
            <person name="Fawcett J.A."/>
            <person name="Gundlach H."/>
            <person name="Hanada K."/>
            <person name="Heyl A."/>
            <person name="Hicks K.A."/>
            <person name="Hugh J."/>
            <person name="Lohr M."/>
            <person name="Mayer K."/>
            <person name="Melkozernov A."/>
            <person name="Murata T."/>
            <person name="Nelson D."/>
            <person name="Pils B."/>
            <person name="Prigge M."/>
            <person name="Reiss B."/>
            <person name="Renner T."/>
            <person name="Rombauts S."/>
            <person name="Rushton P."/>
            <person name="Sanderfoot A."/>
            <person name="Schween G."/>
            <person name="Shiu S.-H."/>
            <person name="Stueber K."/>
            <person name="Theodoulou F.L."/>
            <person name="Tu H."/>
            <person name="Van de Peer Y."/>
            <person name="Verrier P.J."/>
            <person name="Waters E."/>
            <person name="Wood A."/>
            <person name="Yang L."/>
            <person name="Cove D."/>
            <person name="Cuming A."/>
            <person name="Hasebe M."/>
            <person name="Lucas S."/>
            <person name="Mishler D.B."/>
            <person name="Reski R."/>
            <person name="Grigoriev I."/>
            <person name="Quatrano R.S."/>
            <person name="Boore J.L."/>
        </authorList>
    </citation>
    <scope>NUCLEOTIDE SEQUENCE [LARGE SCALE GENOMIC DNA]</scope>
    <source>
        <strain evidence="16 17">cv. Gransden 2004</strain>
    </source>
</reference>
<dbReference type="GO" id="GO:0005829">
    <property type="term" value="C:cytosol"/>
    <property type="evidence" value="ECO:0007669"/>
    <property type="project" value="UniProtKB-SubCell"/>
</dbReference>
<keyword evidence="4" id="KW-0276">Fatty acid metabolism</keyword>
<dbReference type="EMBL" id="ABEU02000013">
    <property type="protein sequence ID" value="PNR42432.1"/>
    <property type="molecule type" value="Genomic_DNA"/>
</dbReference>
<protein>
    <recommendedName>
        <fullName evidence="11">Prostamide/prostaglandin F synthase</fullName>
        <ecNumber evidence="10">1.11.1.20</ecNumber>
    </recommendedName>
    <alternativeName>
        <fullName evidence="12">Peroxiredoxin-like 2B</fullName>
    </alternativeName>
</protein>